<keyword evidence="11 12" id="KW-0472">Membrane</keyword>
<feature type="transmembrane region" description="Helical" evidence="12">
    <location>
        <begin position="21"/>
        <end position="39"/>
    </location>
</feature>
<reference evidence="15" key="1">
    <citation type="journal article" date="2023" name="Comput. Struct. Biotechnol. J.">
        <title>Discovery of a novel marine Bacteroidetes with a rich repertoire of carbohydrate-active enzymes.</title>
        <authorList>
            <person name="Chen B."/>
            <person name="Liu G."/>
            <person name="Chen Q."/>
            <person name="Wang H."/>
            <person name="Liu L."/>
            <person name="Tang K."/>
        </authorList>
    </citation>
    <scope>NUCLEOTIDE SEQUENCE</scope>
    <source>
        <strain evidence="15">TK19036</strain>
    </source>
</reference>
<dbReference type="SMART" id="SM00304">
    <property type="entry name" value="HAMP"/>
    <property type="match status" value="1"/>
</dbReference>
<dbReference type="InterPro" id="IPR003660">
    <property type="entry name" value="HAMP_dom"/>
</dbReference>
<evidence type="ECO:0000256" key="12">
    <source>
        <dbReference type="SAM" id="Phobius"/>
    </source>
</evidence>
<dbReference type="InterPro" id="IPR004358">
    <property type="entry name" value="Sig_transdc_His_kin-like_C"/>
</dbReference>
<evidence type="ECO:0000256" key="9">
    <source>
        <dbReference type="ARBA" id="ARBA00022840"/>
    </source>
</evidence>
<keyword evidence="7" id="KW-0547">Nucleotide-binding</keyword>
<keyword evidence="8 15" id="KW-0418">Kinase</keyword>
<evidence type="ECO:0000256" key="1">
    <source>
        <dbReference type="ARBA" id="ARBA00000085"/>
    </source>
</evidence>
<dbReference type="CDD" id="cd06225">
    <property type="entry name" value="HAMP"/>
    <property type="match status" value="1"/>
</dbReference>
<evidence type="ECO:0000256" key="4">
    <source>
        <dbReference type="ARBA" id="ARBA00022475"/>
    </source>
</evidence>
<dbReference type="SUPFAM" id="SSF47384">
    <property type="entry name" value="Homodimeric domain of signal transducing histidine kinase"/>
    <property type="match status" value="1"/>
</dbReference>
<dbReference type="Pfam" id="PF00672">
    <property type="entry name" value="HAMP"/>
    <property type="match status" value="1"/>
</dbReference>
<evidence type="ECO:0000256" key="2">
    <source>
        <dbReference type="ARBA" id="ARBA00004236"/>
    </source>
</evidence>
<gene>
    <name evidence="15" type="ORF">K4G66_13730</name>
</gene>
<dbReference type="PANTHER" id="PTHR43711:SF1">
    <property type="entry name" value="HISTIDINE KINASE 1"/>
    <property type="match status" value="1"/>
</dbReference>
<dbReference type="PRINTS" id="PR00344">
    <property type="entry name" value="BCTRLSENSOR"/>
</dbReference>
<dbReference type="PROSITE" id="PS50885">
    <property type="entry name" value="HAMP"/>
    <property type="match status" value="1"/>
</dbReference>
<keyword evidence="6" id="KW-0808">Transferase</keyword>
<evidence type="ECO:0000256" key="5">
    <source>
        <dbReference type="ARBA" id="ARBA00022553"/>
    </source>
</evidence>
<evidence type="ECO:0000256" key="8">
    <source>
        <dbReference type="ARBA" id="ARBA00022777"/>
    </source>
</evidence>
<dbReference type="SMART" id="SM00387">
    <property type="entry name" value="HATPase_c"/>
    <property type="match status" value="1"/>
</dbReference>
<reference evidence="15" key="2">
    <citation type="journal article" date="2024" name="Antonie Van Leeuwenhoek">
        <title>Roseihalotalea indica gen. nov., sp. nov., a halophilic Bacteroidetes from mesopelagic Southwest Indian Ocean with higher carbohydrate metabolic potential.</title>
        <authorList>
            <person name="Chen B."/>
            <person name="Zhang M."/>
            <person name="Lin D."/>
            <person name="Ye J."/>
            <person name="Tang K."/>
        </authorList>
    </citation>
    <scope>NUCLEOTIDE SEQUENCE</scope>
    <source>
        <strain evidence="15">TK19036</strain>
    </source>
</reference>
<dbReference type="Pfam" id="PF00512">
    <property type="entry name" value="HisKA"/>
    <property type="match status" value="1"/>
</dbReference>
<dbReference type="PANTHER" id="PTHR43711">
    <property type="entry name" value="TWO-COMPONENT HISTIDINE KINASE"/>
    <property type="match status" value="1"/>
</dbReference>
<dbReference type="AlphaFoldDB" id="A0AA49JJE9"/>
<dbReference type="InterPro" id="IPR036097">
    <property type="entry name" value="HisK_dim/P_sf"/>
</dbReference>
<evidence type="ECO:0000259" key="14">
    <source>
        <dbReference type="PROSITE" id="PS50885"/>
    </source>
</evidence>
<keyword evidence="5" id="KW-0597">Phosphoprotein</keyword>
<evidence type="ECO:0000313" key="15">
    <source>
        <dbReference type="EMBL" id="WKN39751.1"/>
    </source>
</evidence>
<dbReference type="Gene3D" id="6.10.340.10">
    <property type="match status" value="1"/>
</dbReference>
<proteinExistence type="predicted"/>
<dbReference type="EMBL" id="CP120682">
    <property type="protein sequence ID" value="WKN39751.1"/>
    <property type="molecule type" value="Genomic_DNA"/>
</dbReference>
<keyword evidence="12" id="KW-0812">Transmembrane</keyword>
<evidence type="ECO:0000256" key="11">
    <source>
        <dbReference type="ARBA" id="ARBA00023136"/>
    </source>
</evidence>
<keyword evidence="4" id="KW-1003">Cell membrane</keyword>
<dbReference type="InterPro" id="IPR003594">
    <property type="entry name" value="HATPase_dom"/>
</dbReference>
<evidence type="ECO:0000259" key="13">
    <source>
        <dbReference type="PROSITE" id="PS50109"/>
    </source>
</evidence>
<dbReference type="GO" id="GO:0005886">
    <property type="term" value="C:plasma membrane"/>
    <property type="evidence" value="ECO:0007669"/>
    <property type="project" value="UniProtKB-SubCell"/>
</dbReference>
<dbReference type="PROSITE" id="PS50109">
    <property type="entry name" value="HIS_KIN"/>
    <property type="match status" value="1"/>
</dbReference>
<feature type="transmembrane region" description="Helical" evidence="12">
    <location>
        <begin position="191"/>
        <end position="214"/>
    </location>
</feature>
<evidence type="ECO:0000256" key="6">
    <source>
        <dbReference type="ARBA" id="ARBA00022679"/>
    </source>
</evidence>
<dbReference type="InterPro" id="IPR003661">
    <property type="entry name" value="HisK_dim/P_dom"/>
</dbReference>
<dbReference type="EC" id="2.7.13.3" evidence="3"/>
<comment type="subcellular location">
    <subcellularLocation>
        <location evidence="2">Cell membrane</location>
    </subcellularLocation>
</comment>
<dbReference type="SUPFAM" id="SSF158472">
    <property type="entry name" value="HAMP domain-like"/>
    <property type="match status" value="1"/>
</dbReference>
<dbReference type="GO" id="GO:0005524">
    <property type="term" value="F:ATP binding"/>
    <property type="evidence" value="ECO:0007669"/>
    <property type="project" value="UniProtKB-KW"/>
</dbReference>
<evidence type="ECO:0000256" key="3">
    <source>
        <dbReference type="ARBA" id="ARBA00012438"/>
    </source>
</evidence>
<dbReference type="GO" id="GO:0000155">
    <property type="term" value="F:phosphorelay sensor kinase activity"/>
    <property type="evidence" value="ECO:0007669"/>
    <property type="project" value="InterPro"/>
</dbReference>
<dbReference type="Gene3D" id="3.30.565.10">
    <property type="entry name" value="Histidine kinase-like ATPase, C-terminal domain"/>
    <property type="match status" value="1"/>
</dbReference>
<dbReference type="CDD" id="cd00075">
    <property type="entry name" value="HATPase"/>
    <property type="match status" value="1"/>
</dbReference>
<accession>A0AA49JJE9</accession>
<keyword evidence="12" id="KW-1133">Transmembrane helix</keyword>
<dbReference type="FunFam" id="3.30.565.10:FF:000006">
    <property type="entry name" value="Sensor histidine kinase WalK"/>
    <property type="match status" value="1"/>
</dbReference>
<name>A0AA49JJE9_9BACT</name>
<keyword evidence="9" id="KW-0067">ATP-binding</keyword>
<dbReference type="SUPFAM" id="SSF55874">
    <property type="entry name" value="ATPase domain of HSP90 chaperone/DNA topoisomerase II/histidine kinase"/>
    <property type="match status" value="1"/>
</dbReference>
<dbReference type="SMART" id="SM00388">
    <property type="entry name" value="HisKA"/>
    <property type="match status" value="1"/>
</dbReference>
<comment type="catalytic activity">
    <reaction evidence="1">
        <text>ATP + protein L-histidine = ADP + protein N-phospho-L-histidine.</text>
        <dbReference type="EC" id="2.7.13.3"/>
    </reaction>
</comment>
<feature type="domain" description="HAMP" evidence="14">
    <location>
        <begin position="212"/>
        <end position="264"/>
    </location>
</feature>
<dbReference type="FunFam" id="1.10.287.130:FF:000008">
    <property type="entry name" value="Two-component sensor histidine kinase"/>
    <property type="match status" value="1"/>
</dbReference>
<keyword evidence="10" id="KW-0902">Two-component regulatory system</keyword>
<dbReference type="CDD" id="cd00082">
    <property type="entry name" value="HisKA"/>
    <property type="match status" value="1"/>
</dbReference>
<evidence type="ECO:0000256" key="7">
    <source>
        <dbReference type="ARBA" id="ARBA00022741"/>
    </source>
</evidence>
<dbReference type="Pfam" id="PF02518">
    <property type="entry name" value="HATPase_c"/>
    <property type="match status" value="1"/>
</dbReference>
<dbReference type="InterPro" id="IPR036890">
    <property type="entry name" value="HATPase_C_sf"/>
</dbReference>
<protein>
    <recommendedName>
        <fullName evidence="3">histidine kinase</fullName>
        <ecNumber evidence="3">2.7.13.3</ecNumber>
    </recommendedName>
</protein>
<evidence type="ECO:0000256" key="10">
    <source>
        <dbReference type="ARBA" id="ARBA00023012"/>
    </source>
</evidence>
<dbReference type="InterPro" id="IPR005467">
    <property type="entry name" value="His_kinase_dom"/>
</dbReference>
<dbReference type="InterPro" id="IPR050736">
    <property type="entry name" value="Sensor_HK_Regulatory"/>
</dbReference>
<sequence>MNSHNPNRTRGLRWGSLQFKLSLLFAVLLLSVSGVYFYMMSTSSADYLAEMTQKRNLDLAASIAKELAIDSATNEVPGEELENLFHAAMIINPNIKLYMIGHQGEILTASANPGEIKVKSIDVSRLEAFIHRTDSMPIYGDDPRFPGEPKVFSATSLLSRDGSFHCYLYITLGSEQKSDVASIRQSHILSVLGRALLVTLAVTMIIGFLFVFWLTKDLKKVSMAVRQMAQGDYTARVHANASDEVNELAVAFNTMASKIDQAMTQLKQNDELRRELIANISHDLRTPLASVEGYVETILHKKHLLAEHEQQHYLETILKNTRRLGRLVADLFELSKLEARQTQAKPETFSLVELAHDILLQLNPKAQENKVNLKSDFAREVPLTYADISLIERVLQNLIENAIQYTPEGGNVTVIVNFHSDNQIKVGIADTGPGITEEDLRHIFDRFYRSSSVRAQSRGGLGLGLAIAKKIVELHHSQLQVQSKVGEGTTFWFLLPVSKEILASKPV</sequence>
<feature type="domain" description="Histidine kinase" evidence="13">
    <location>
        <begin position="279"/>
        <end position="499"/>
    </location>
</feature>
<organism evidence="15">
    <name type="scientific">Roseihalotalea indica</name>
    <dbReference type="NCBI Taxonomy" id="2867963"/>
    <lineage>
        <taxon>Bacteria</taxon>
        <taxon>Pseudomonadati</taxon>
        <taxon>Bacteroidota</taxon>
        <taxon>Cytophagia</taxon>
        <taxon>Cytophagales</taxon>
        <taxon>Catalimonadaceae</taxon>
        <taxon>Roseihalotalea</taxon>
    </lineage>
</organism>
<dbReference type="Gene3D" id="1.10.287.130">
    <property type="match status" value="1"/>
</dbReference>